<dbReference type="Proteomes" id="UP000290189">
    <property type="component" value="Unassembled WGS sequence"/>
</dbReference>
<dbReference type="Gene3D" id="2.30.30.60">
    <property type="match status" value="1"/>
</dbReference>
<dbReference type="InterPro" id="IPR016688">
    <property type="entry name" value="MscS-like_plants/fungi"/>
</dbReference>
<dbReference type="GO" id="GO:0005886">
    <property type="term" value="C:plasma membrane"/>
    <property type="evidence" value="ECO:0007669"/>
    <property type="project" value="TreeGrafter"/>
</dbReference>
<protein>
    <recommendedName>
        <fullName evidence="9">EF-hand domain-containing protein</fullName>
    </recommendedName>
</protein>
<evidence type="ECO:0000256" key="1">
    <source>
        <dbReference type="ARBA" id="ARBA00004141"/>
    </source>
</evidence>
<evidence type="ECO:0000256" key="4">
    <source>
        <dbReference type="SAM" id="Phobius"/>
    </source>
</evidence>
<keyword evidence="4" id="KW-0812">Transmembrane</keyword>
<comment type="subcellular location">
    <subcellularLocation>
        <location evidence="1">Membrane</location>
        <topology evidence="1">Multi-pass membrane protein</topology>
    </subcellularLocation>
</comment>
<keyword evidence="4" id="KW-1133">Transmembrane helix</keyword>
<dbReference type="SUPFAM" id="SSF50182">
    <property type="entry name" value="Sm-like ribonucleoproteins"/>
    <property type="match status" value="1"/>
</dbReference>
<evidence type="ECO:0000313" key="7">
    <source>
        <dbReference type="Proteomes" id="UP000039324"/>
    </source>
</evidence>
<keyword evidence="7" id="KW-1185">Reference proteome</keyword>
<dbReference type="Proteomes" id="UP000039324">
    <property type="component" value="Unassembled WGS sequence"/>
</dbReference>
<dbReference type="GO" id="GO:0006820">
    <property type="term" value="P:monoatomic anion transport"/>
    <property type="evidence" value="ECO:0007669"/>
    <property type="project" value="TreeGrafter"/>
</dbReference>
<feature type="transmembrane region" description="Helical" evidence="4">
    <location>
        <begin position="104"/>
        <end position="124"/>
    </location>
</feature>
<organism evidence="5 7">
    <name type="scientific">Plasmodiophora brassicae</name>
    <name type="common">Clubroot disease agent</name>
    <dbReference type="NCBI Taxonomy" id="37360"/>
    <lineage>
        <taxon>Eukaryota</taxon>
        <taxon>Sar</taxon>
        <taxon>Rhizaria</taxon>
        <taxon>Endomyxa</taxon>
        <taxon>Phytomyxea</taxon>
        <taxon>Plasmodiophorida</taxon>
        <taxon>Plasmodiophoridae</taxon>
        <taxon>Plasmodiophora</taxon>
    </lineage>
</organism>
<comment type="similarity">
    <text evidence="2">Belongs to the MscS (TC 1.A.23) family.</text>
</comment>
<feature type="transmembrane region" description="Helical" evidence="4">
    <location>
        <begin position="220"/>
        <end position="246"/>
    </location>
</feature>
<evidence type="ECO:0000313" key="6">
    <source>
        <dbReference type="EMBL" id="SPQ95124.1"/>
    </source>
</evidence>
<keyword evidence="4" id="KW-0472">Membrane</keyword>
<feature type="region of interest" description="Disordered" evidence="3">
    <location>
        <begin position="660"/>
        <end position="680"/>
    </location>
</feature>
<feature type="transmembrane region" description="Helical" evidence="4">
    <location>
        <begin position="458"/>
        <end position="476"/>
    </location>
</feature>
<dbReference type="EMBL" id="OVEO01000003">
    <property type="protein sequence ID" value="SPQ95124.1"/>
    <property type="molecule type" value="Genomic_DNA"/>
</dbReference>
<dbReference type="GO" id="GO:0008381">
    <property type="term" value="F:mechanosensitive monoatomic ion channel activity"/>
    <property type="evidence" value="ECO:0007669"/>
    <property type="project" value="TreeGrafter"/>
</dbReference>
<dbReference type="PANTHER" id="PTHR31618:SF1">
    <property type="entry name" value="EF-HAND DOMAIN-CONTAINING PROTEIN"/>
    <property type="match status" value="1"/>
</dbReference>
<dbReference type="InterPro" id="IPR010920">
    <property type="entry name" value="LSM_dom_sf"/>
</dbReference>
<sequence length="680" mass="76733">MEKQAGDHAVDAAVPSSVVDREVVKLEMAKLRRDSGLLDDVFDSDDFLHDDMGDQMRWQFPTALRSHRAADLKSAAAEYFADEDEARVHVKVATGLLAWFRKRLLPIAVMLLSLLATLIVWFAIDPGSTIRLGNDVPIWLWTALPGMVILVFLVCTLIENAFLSGVRVLFPKPTYFVVLVLAELRSYLRLVMFTASLDLVLIGWFNKYGGAGASLNGVEAFIRSCLISVYTVAILIVIRNALLGFLEFSVTKRNFAKEIYDVNFEVDTLQRLWCDSDADRQDLKAMWKSDDRRRQFMYRVVTIRDHPMQLNVESIVEEHKTTWRFSTADVVEIQTPKEMGYIADVMFERLSRTYEDDDVAYIGEREWQPYFKDLREAKRAFIALFHSNAASMNRHAVTRDEFIGCLVKAFKARMSLSSRLQAAKNVYNLVKTLAELFFWIIMLFVIATNFGFDVGQVVTAASAFVISFAFATSLSLSRAVESILFVFGSQPFQVNDTIMIDGKWFVVESIGILETRVRDGSNLVFRYSNKGLADAIVANVAMSRHAICVMTTQISIDTTVEQLESLRVAISKYTSLNATVWKVGRVALYQNALSDVNGIQLEIRVESLIEWSERNAFRLAEFPLKSYICQAMTRLAIMYRNPISPSVTIAEVPSPSAGLKSMRHLASPSPKAARSDSYPI</sequence>
<accession>A0A0G4ISV0</accession>
<proteinExistence type="inferred from homology"/>
<evidence type="ECO:0000256" key="2">
    <source>
        <dbReference type="ARBA" id="ARBA00008017"/>
    </source>
</evidence>
<name>A0A0G4ISV0_PLABS</name>
<feature type="transmembrane region" description="Helical" evidence="4">
    <location>
        <begin position="187"/>
        <end position="205"/>
    </location>
</feature>
<evidence type="ECO:0008006" key="9">
    <source>
        <dbReference type="Google" id="ProtNLM"/>
    </source>
</evidence>
<gene>
    <name evidence="5" type="ORF">PBRA_006416</name>
    <name evidence="6" type="ORF">PLBR_LOCUS2339</name>
</gene>
<evidence type="ECO:0000313" key="5">
    <source>
        <dbReference type="EMBL" id="CEO98302.1"/>
    </source>
</evidence>
<dbReference type="EMBL" id="CDSF01000083">
    <property type="protein sequence ID" value="CEO98302.1"/>
    <property type="molecule type" value="Genomic_DNA"/>
</dbReference>
<evidence type="ECO:0000313" key="8">
    <source>
        <dbReference type="Proteomes" id="UP000290189"/>
    </source>
</evidence>
<keyword evidence="6" id="KW-0496">Mitochondrion</keyword>
<reference evidence="5 7" key="1">
    <citation type="submission" date="2015-02" db="EMBL/GenBank/DDBJ databases">
        <authorList>
            <person name="Chooi Y.-H."/>
        </authorList>
    </citation>
    <scope>NUCLEOTIDE SEQUENCE [LARGE SCALE GENOMIC DNA]</scope>
    <source>
        <strain evidence="5">E3</strain>
    </source>
</reference>
<dbReference type="OrthoDB" id="2136825at2759"/>
<dbReference type="PANTHER" id="PTHR31618">
    <property type="entry name" value="MECHANOSENSITIVE ION CHANNEL PROTEIN 5"/>
    <property type="match status" value="1"/>
</dbReference>
<evidence type="ECO:0000256" key="3">
    <source>
        <dbReference type="SAM" id="MobiDB-lite"/>
    </source>
</evidence>
<dbReference type="InterPro" id="IPR023408">
    <property type="entry name" value="MscS_beta-dom_sf"/>
</dbReference>
<reference evidence="6 8" key="2">
    <citation type="submission" date="2018-03" db="EMBL/GenBank/DDBJ databases">
        <authorList>
            <person name="Fogelqvist J."/>
        </authorList>
    </citation>
    <scope>NUCLEOTIDE SEQUENCE [LARGE SCALE GENOMIC DNA]</scope>
</reference>
<dbReference type="AlphaFoldDB" id="A0A0G4ISV0"/>
<feature type="transmembrane region" description="Helical" evidence="4">
    <location>
        <begin position="433"/>
        <end position="452"/>
    </location>
</feature>
<geneLocation type="mitochondrion" evidence="6"/>
<feature type="transmembrane region" description="Helical" evidence="4">
    <location>
        <begin position="144"/>
        <end position="166"/>
    </location>
</feature>